<keyword evidence="6" id="KW-1185">Reference proteome</keyword>
<sequence>MLNLGRLREAAGRTAVHYVVCDITDPEAVDAAARQVRSCHDRVDLFVHAAPRRRTAPLERKTLDDFRLVREVKSTGYHLLREAFARPRPRLWCNVASVAAVHPLRGEIDYGPANAYLAAAADLPEATGEVTLGFPLWRESGYFAAPRPSQTGSPRTVAHRRRRCRGRGALPPGERPGPCRTWFQRYLGERERALLRGELPALLAREEEHGTAQDRASRRAPEPRTTGMSAGRTSGQPVFHTGDVRSGSDREAWWELDLDGPEHRNLGHHLVRVRPAVPGTFVLAAATEAALALHPGSTPAWIVGASFEAFVRPSQGLARRAYTLRARTEGGAGPTTVSVTIHGGTAMTGHAAREHPCFAARVVLDDPPSAERVPPLAGPVRPLPPDSYSYPDSPVRLTGPLVNTWRWRDTGSGPAALWRPRPETLRGQSMLEGLPVHGPLRCAALRARTLVPRRAARTTSWSPATSPASTCTPRGPTRISPCPIRRA</sequence>
<keyword evidence="2" id="KW-0597">Phosphoprotein</keyword>
<protein>
    <submittedName>
        <fullName evidence="5">SDR family oxidoreductase</fullName>
    </submittedName>
</protein>
<evidence type="ECO:0000256" key="3">
    <source>
        <dbReference type="SAM" id="MobiDB-lite"/>
    </source>
</evidence>
<gene>
    <name evidence="5" type="ORF">ACFY8O_33770</name>
</gene>
<dbReference type="Pfam" id="PF08659">
    <property type="entry name" value="KR"/>
    <property type="match status" value="1"/>
</dbReference>
<accession>A0ABW6XGJ2</accession>
<dbReference type="InterPro" id="IPR057326">
    <property type="entry name" value="KR_dom"/>
</dbReference>
<organism evidence="5 6">
    <name type="scientific">Streptomyces argenteolus</name>
    <dbReference type="NCBI Taxonomy" id="67274"/>
    <lineage>
        <taxon>Bacteria</taxon>
        <taxon>Bacillati</taxon>
        <taxon>Actinomycetota</taxon>
        <taxon>Actinomycetes</taxon>
        <taxon>Kitasatosporales</taxon>
        <taxon>Streptomycetaceae</taxon>
        <taxon>Streptomyces</taxon>
    </lineage>
</organism>
<name>A0ABW6XGJ2_9ACTN</name>
<dbReference type="PANTHER" id="PTHR43775:SF37">
    <property type="entry name" value="SI:DKEY-61P9.11"/>
    <property type="match status" value="1"/>
</dbReference>
<reference evidence="5 6" key="1">
    <citation type="submission" date="2024-10" db="EMBL/GenBank/DDBJ databases">
        <title>The Natural Products Discovery Center: Release of the First 8490 Sequenced Strains for Exploring Actinobacteria Biosynthetic Diversity.</title>
        <authorList>
            <person name="Kalkreuter E."/>
            <person name="Kautsar S.A."/>
            <person name="Yang D."/>
            <person name="Bader C.D."/>
            <person name="Teijaro C.N."/>
            <person name="Fluegel L."/>
            <person name="Davis C.M."/>
            <person name="Simpson J.R."/>
            <person name="Lauterbach L."/>
            <person name="Steele A.D."/>
            <person name="Gui C."/>
            <person name="Meng S."/>
            <person name="Li G."/>
            <person name="Viehrig K."/>
            <person name="Ye F."/>
            <person name="Su P."/>
            <person name="Kiefer A.F."/>
            <person name="Nichols A."/>
            <person name="Cepeda A.J."/>
            <person name="Yan W."/>
            <person name="Fan B."/>
            <person name="Jiang Y."/>
            <person name="Adhikari A."/>
            <person name="Zheng C.-J."/>
            <person name="Schuster L."/>
            <person name="Cowan T.M."/>
            <person name="Smanski M.J."/>
            <person name="Chevrette M.G."/>
            <person name="De Carvalho L.P.S."/>
            <person name="Shen B."/>
        </authorList>
    </citation>
    <scope>NUCLEOTIDE SEQUENCE [LARGE SCALE GENOMIC DNA]</scope>
    <source>
        <strain evidence="5 6">NPDC012540</strain>
    </source>
</reference>
<feature type="region of interest" description="Disordered" evidence="3">
    <location>
        <begin position="204"/>
        <end position="244"/>
    </location>
</feature>
<feature type="region of interest" description="Disordered" evidence="3">
    <location>
        <begin position="454"/>
        <end position="487"/>
    </location>
</feature>
<feature type="domain" description="Ketoreductase" evidence="4">
    <location>
        <begin position="4"/>
        <end position="140"/>
    </location>
</feature>
<feature type="compositionally biased region" description="Low complexity" evidence="3">
    <location>
        <begin position="457"/>
        <end position="474"/>
    </location>
</feature>
<dbReference type="SUPFAM" id="SSF51735">
    <property type="entry name" value="NAD(P)-binding Rossmann-fold domains"/>
    <property type="match status" value="1"/>
</dbReference>
<proteinExistence type="predicted"/>
<dbReference type="PANTHER" id="PTHR43775">
    <property type="entry name" value="FATTY ACID SYNTHASE"/>
    <property type="match status" value="1"/>
</dbReference>
<dbReference type="Gene3D" id="3.10.129.110">
    <property type="entry name" value="Polyketide synthase dehydratase"/>
    <property type="match status" value="1"/>
</dbReference>
<comment type="caution">
    <text evidence="5">The sequence shown here is derived from an EMBL/GenBank/DDBJ whole genome shotgun (WGS) entry which is preliminary data.</text>
</comment>
<dbReference type="InterPro" id="IPR036291">
    <property type="entry name" value="NAD(P)-bd_dom_sf"/>
</dbReference>
<evidence type="ECO:0000313" key="5">
    <source>
        <dbReference type="EMBL" id="MFF5900865.1"/>
    </source>
</evidence>
<dbReference type="EMBL" id="JBIBEG010000019">
    <property type="protein sequence ID" value="MFF5900865.1"/>
    <property type="molecule type" value="Genomic_DNA"/>
</dbReference>
<dbReference type="CDD" id="cd05233">
    <property type="entry name" value="SDR_c"/>
    <property type="match status" value="1"/>
</dbReference>
<dbReference type="InterPro" id="IPR042104">
    <property type="entry name" value="PKS_dehydratase_sf"/>
</dbReference>
<dbReference type="InterPro" id="IPR050091">
    <property type="entry name" value="PKS_NRPS_Biosynth_Enz"/>
</dbReference>
<dbReference type="InterPro" id="IPR013968">
    <property type="entry name" value="PKS_KR"/>
</dbReference>
<evidence type="ECO:0000256" key="1">
    <source>
        <dbReference type="ARBA" id="ARBA00022450"/>
    </source>
</evidence>
<keyword evidence="1" id="KW-0596">Phosphopantetheine</keyword>
<feature type="compositionally biased region" description="Basic and acidic residues" evidence="3">
    <location>
        <begin position="204"/>
        <end position="222"/>
    </location>
</feature>
<feature type="compositionally biased region" description="Polar residues" evidence="3">
    <location>
        <begin position="226"/>
        <end position="236"/>
    </location>
</feature>
<evidence type="ECO:0000259" key="4">
    <source>
        <dbReference type="SMART" id="SM00822"/>
    </source>
</evidence>
<dbReference type="Gene3D" id="3.40.50.720">
    <property type="entry name" value="NAD(P)-binding Rossmann-like Domain"/>
    <property type="match status" value="1"/>
</dbReference>
<evidence type="ECO:0000313" key="6">
    <source>
        <dbReference type="Proteomes" id="UP001602322"/>
    </source>
</evidence>
<dbReference type="RefSeq" id="WP_387909131.1">
    <property type="nucleotide sequence ID" value="NZ_JBIBEG010000019.1"/>
</dbReference>
<evidence type="ECO:0000256" key="2">
    <source>
        <dbReference type="ARBA" id="ARBA00022553"/>
    </source>
</evidence>
<dbReference type="Proteomes" id="UP001602322">
    <property type="component" value="Unassembled WGS sequence"/>
</dbReference>
<dbReference type="SMART" id="SM00822">
    <property type="entry name" value="PKS_KR"/>
    <property type="match status" value="1"/>
</dbReference>